<evidence type="ECO:0000313" key="4">
    <source>
        <dbReference type="EMBL" id="KZN34408.1"/>
    </source>
</evidence>
<gene>
    <name evidence="4" type="ORF">N475_19205</name>
</gene>
<feature type="domain" description="DUF1570" evidence="2">
    <location>
        <begin position="234"/>
        <end position="329"/>
    </location>
</feature>
<dbReference type="PATRIC" id="fig|1365250.3.peg.3535"/>
<dbReference type="AlphaFoldDB" id="A0A166VY98"/>
<dbReference type="InterPro" id="IPR025392">
    <property type="entry name" value="DUF4124"/>
</dbReference>
<keyword evidence="1" id="KW-0472">Membrane</keyword>
<keyword evidence="1" id="KW-0812">Transmembrane</keyword>
<evidence type="ECO:0000259" key="3">
    <source>
        <dbReference type="Pfam" id="PF13511"/>
    </source>
</evidence>
<protein>
    <recommendedName>
        <fullName evidence="6">DUF1570 domain-containing protein</fullName>
    </recommendedName>
</protein>
<evidence type="ECO:0000313" key="5">
    <source>
        <dbReference type="Proteomes" id="UP000076643"/>
    </source>
</evidence>
<accession>A0A166VY98</accession>
<reference evidence="4 5" key="1">
    <citation type="submission" date="2013-07" db="EMBL/GenBank/DDBJ databases">
        <title>Comparative Genomic and Metabolomic Analysis of Twelve Strains of Pseudoalteromonas luteoviolacea.</title>
        <authorList>
            <person name="Vynne N.G."/>
            <person name="Mansson M."/>
            <person name="Gram L."/>
        </authorList>
    </citation>
    <scope>NUCLEOTIDE SEQUENCE [LARGE SCALE GENOMIC DNA]</scope>
    <source>
        <strain evidence="4 5">DSM 6061</strain>
    </source>
</reference>
<dbReference type="RefSeq" id="WP_063365628.1">
    <property type="nucleotide sequence ID" value="NZ_AQHB01000049.1"/>
</dbReference>
<organism evidence="4 5">
    <name type="scientific">Pseudoalteromonas luteoviolacea DSM 6061</name>
    <dbReference type="NCBI Taxonomy" id="1365250"/>
    <lineage>
        <taxon>Bacteria</taxon>
        <taxon>Pseudomonadati</taxon>
        <taxon>Pseudomonadota</taxon>
        <taxon>Gammaproteobacteria</taxon>
        <taxon>Alteromonadales</taxon>
        <taxon>Pseudoalteromonadaceae</taxon>
        <taxon>Pseudoalteromonas</taxon>
    </lineage>
</organism>
<evidence type="ECO:0008006" key="6">
    <source>
        <dbReference type="Google" id="ProtNLM"/>
    </source>
</evidence>
<dbReference type="EMBL" id="AUYB01000118">
    <property type="protein sequence ID" value="KZN34408.1"/>
    <property type="molecule type" value="Genomic_DNA"/>
</dbReference>
<feature type="domain" description="DUF4124" evidence="3">
    <location>
        <begin position="108"/>
        <end position="130"/>
    </location>
</feature>
<keyword evidence="1" id="KW-1133">Transmembrane helix</keyword>
<feature type="transmembrane region" description="Helical" evidence="1">
    <location>
        <begin position="12"/>
        <end position="28"/>
    </location>
</feature>
<dbReference type="Proteomes" id="UP000076643">
    <property type="component" value="Unassembled WGS sequence"/>
</dbReference>
<proteinExistence type="predicted"/>
<keyword evidence="5" id="KW-1185">Reference proteome</keyword>
<evidence type="ECO:0000259" key="2">
    <source>
        <dbReference type="Pfam" id="PF07607"/>
    </source>
</evidence>
<dbReference type="Pfam" id="PF07607">
    <property type="entry name" value="DUF1570"/>
    <property type="match status" value="1"/>
</dbReference>
<sequence length="382" mass="43532">MNDDRDAWKGSIFKACLVVFSALLYLFFDGRQFWVAEVQPYLSQQNDKPLKQKADDDSFRTTSHLRPTKEQVHHSKHQLGVDHQHTLRRFGRCEPSNSERVKYRVERGIYTWVDSNGVTNYSDKKPAGGAKTYQPRSSRVLDYFDLEISGPTISHQFKNTLSSRLNAIFRGYTSIVGLKAMRKVTLRIQVLPSRRRYERAVKTYGGDPTGTVGVYFGIKNTAFVEQTSYEGTMQTAIHEAVHAINQAVIGFSPRWLNEGLAEYFETVEVSMQVGKVKPTNHISRSGYIRGQVLRPSQLIGAEDTWQSSDPVTMYRSSWAFVHFLMSSKSGKQSLKALMLSEQKKPCSSLDYANVKRVLYGTYPNMKSAYAMFLNSQARSQRL</sequence>
<name>A0A166VY98_9GAMM</name>
<dbReference type="InterPro" id="IPR011464">
    <property type="entry name" value="DUF1570"/>
</dbReference>
<dbReference type="Pfam" id="PF13511">
    <property type="entry name" value="DUF4124"/>
    <property type="match status" value="1"/>
</dbReference>
<evidence type="ECO:0000256" key="1">
    <source>
        <dbReference type="SAM" id="Phobius"/>
    </source>
</evidence>
<comment type="caution">
    <text evidence="4">The sequence shown here is derived from an EMBL/GenBank/DDBJ whole genome shotgun (WGS) entry which is preliminary data.</text>
</comment>